<evidence type="ECO:0000256" key="2">
    <source>
        <dbReference type="SAM" id="Phobius"/>
    </source>
</evidence>
<reference evidence="3 4" key="1">
    <citation type="submission" date="2024-09" db="EMBL/GenBank/DDBJ databases">
        <title>Rethinking Asexuality: The Enigmatic Case of Functional Sexual Genes in Lepraria (Stereocaulaceae).</title>
        <authorList>
            <person name="Doellman M."/>
            <person name="Sun Y."/>
            <person name="Barcenas-Pena A."/>
            <person name="Lumbsch H.T."/>
            <person name="Grewe F."/>
        </authorList>
    </citation>
    <scope>NUCLEOTIDE SEQUENCE [LARGE SCALE GENOMIC DNA]</scope>
    <source>
        <strain evidence="3 4">Mercado 3170</strain>
    </source>
</reference>
<protein>
    <submittedName>
        <fullName evidence="3">Uncharacterized protein</fullName>
    </submittedName>
</protein>
<feature type="transmembrane region" description="Helical" evidence="2">
    <location>
        <begin position="60"/>
        <end position="78"/>
    </location>
</feature>
<keyword evidence="2" id="KW-0472">Membrane</keyword>
<keyword evidence="4" id="KW-1185">Reference proteome</keyword>
<proteinExistence type="predicted"/>
<gene>
    <name evidence="3" type="ORF">N7G274_007524</name>
</gene>
<dbReference type="Proteomes" id="UP001590950">
    <property type="component" value="Unassembled WGS sequence"/>
</dbReference>
<evidence type="ECO:0000256" key="1">
    <source>
        <dbReference type="SAM" id="MobiDB-lite"/>
    </source>
</evidence>
<evidence type="ECO:0000313" key="4">
    <source>
        <dbReference type="Proteomes" id="UP001590950"/>
    </source>
</evidence>
<name>A0ABR4A1B9_9LECA</name>
<accession>A0ABR4A1B9</accession>
<comment type="caution">
    <text evidence="3">The sequence shown here is derived from an EMBL/GenBank/DDBJ whole genome shotgun (WGS) entry which is preliminary data.</text>
</comment>
<evidence type="ECO:0000313" key="3">
    <source>
        <dbReference type="EMBL" id="KAL2039665.1"/>
    </source>
</evidence>
<organism evidence="3 4">
    <name type="scientific">Stereocaulon virgatum</name>
    <dbReference type="NCBI Taxonomy" id="373712"/>
    <lineage>
        <taxon>Eukaryota</taxon>
        <taxon>Fungi</taxon>
        <taxon>Dikarya</taxon>
        <taxon>Ascomycota</taxon>
        <taxon>Pezizomycotina</taxon>
        <taxon>Lecanoromycetes</taxon>
        <taxon>OSLEUM clade</taxon>
        <taxon>Lecanoromycetidae</taxon>
        <taxon>Lecanorales</taxon>
        <taxon>Lecanorineae</taxon>
        <taxon>Stereocaulaceae</taxon>
        <taxon>Stereocaulon</taxon>
    </lineage>
</organism>
<keyword evidence="2" id="KW-0812">Transmembrane</keyword>
<keyword evidence="2" id="KW-1133">Transmembrane helix</keyword>
<sequence>MSTIHGDPQQTTTTLLPPVATSFDTSIAVSRAPLPTSTSSLNTSASSSHIDTGLNAGEKVGIAVACIAVLAVFVWWFWPKKWKRRPKFKADTPQPAMSEAKQNPETEITEAKGVDGKHLPGRVKTI</sequence>
<feature type="compositionally biased region" description="Basic and acidic residues" evidence="1">
    <location>
        <begin position="109"/>
        <end position="118"/>
    </location>
</feature>
<feature type="region of interest" description="Disordered" evidence="1">
    <location>
        <begin position="87"/>
        <end position="126"/>
    </location>
</feature>
<dbReference type="EMBL" id="JBEFKJ010000024">
    <property type="protein sequence ID" value="KAL2039665.1"/>
    <property type="molecule type" value="Genomic_DNA"/>
</dbReference>